<proteinExistence type="predicted"/>
<keyword evidence="2" id="KW-1185">Reference proteome</keyword>
<evidence type="ECO:0000313" key="1">
    <source>
        <dbReference type="EMBL" id="VVM06816.1"/>
    </source>
</evidence>
<sequence length="79" mass="8206">MFAFATAAASSTGFLRKIDGVAVGCLHYLPSALLKSAILAQQGAEFFAPLFNRALSAPTFSLRVASKAGNAEEMLPQGS</sequence>
<evidence type="ECO:0000313" key="2">
    <source>
        <dbReference type="Proteomes" id="UP000381693"/>
    </source>
</evidence>
<protein>
    <submittedName>
        <fullName evidence="1">Uncharacterized protein</fullName>
    </submittedName>
</protein>
<accession>A0A5E6MEM8</accession>
<dbReference type="AlphaFoldDB" id="A0A5E6MEM8"/>
<name>A0A5E6MEM8_9BACT</name>
<organism evidence="1 2">
    <name type="scientific">Methylacidimicrobium cyclopophantes</name>
    <dbReference type="NCBI Taxonomy" id="1041766"/>
    <lineage>
        <taxon>Bacteria</taxon>
        <taxon>Pseudomonadati</taxon>
        <taxon>Verrucomicrobiota</taxon>
        <taxon>Methylacidimicrobium</taxon>
    </lineage>
</organism>
<dbReference type="Proteomes" id="UP000381693">
    <property type="component" value="Unassembled WGS sequence"/>
</dbReference>
<dbReference type="EMBL" id="CABFUZ020000130">
    <property type="protein sequence ID" value="VVM06816.1"/>
    <property type="molecule type" value="Genomic_DNA"/>
</dbReference>
<gene>
    <name evidence="1" type="ORF">MAMC_01275</name>
</gene>
<reference evidence="1" key="1">
    <citation type="submission" date="2019-09" db="EMBL/GenBank/DDBJ databases">
        <authorList>
            <person name="Cremers G."/>
        </authorList>
    </citation>
    <scope>NUCLEOTIDE SEQUENCE [LARGE SCALE GENOMIC DNA]</scope>
    <source>
        <strain evidence="1">3B</strain>
    </source>
</reference>
<comment type="caution">
    <text evidence="1">The sequence shown here is derived from an EMBL/GenBank/DDBJ whole genome shotgun (WGS) entry which is preliminary data.</text>
</comment>